<dbReference type="GO" id="GO:0003993">
    <property type="term" value="F:acid phosphatase activity"/>
    <property type="evidence" value="ECO:0007669"/>
    <property type="project" value="UniProtKB-UniRule"/>
</dbReference>
<comment type="catalytic activity">
    <reaction evidence="7">
        <text>a phosphate monoester + H2O = an alcohol + phosphate</text>
        <dbReference type="Rhea" id="RHEA:15017"/>
        <dbReference type="ChEBI" id="CHEBI:15377"/>
        <dbReference type="ChEBI" id="CHEBI:30879"/>
        <dbReference type="ChEBI" id="CHEBI:43474"/>
        <dbReference type="ChEBI" id="CHEBI:67140"/>
        <dbReference type="EC" id="3.1.3.2"/>
    </reaction>
</comment>
<evidence type="ECO:0000313" key="12">
    <source>
        <dbReference type="Proteomes" id="UP000070412"/>
    </source>
</evidence>
<dbReference type="OrthoDB" id="3388at2759"/>
<reference evidence="12" key="2">
    <citation type="journal article" date="2020" name="PLoS Negl. Trop. Dis.">
        <title>High-quality nuclear genome for Sarcoptes scabiei-A critical resource for a neglected parasite.</title>
        <authorList>
            <person name="Korhonen P.K."/>
            <person name="Gasser R.B."/>
            <person name="Ma G."/>
            <person name="Wang T."/>
            <person name="Stroehlein A.J."/>
            <person name="Young N.D."/>
            <person name="Ang C.S."/>
            <person name="Fernando D.D."/>
            <person name="Lu H.C."/>
            <person name="Taylor S."/>
            <person name="Reynolds S.L."/>
            <person name="Mofiz E."/>
            <person name="Najaraj S.H."/>
            <person name="Gowda H."/>
            <person name="Madugundu A."/>
            <person name="Renuse S."/>
            <person name="Holt D."/>
            <person name="Pandey A."/>
            <person name="Papenfuss A.T."/>
            <person name="Fischer K."/>
        </authorList>
    </citation>
    <scope>NUCLEOTIDE SEQUENCE [LARGE SCALE GENOMIC DNA]</scope>
</reference>
<keyword evidence="12" id="KW-1185">Reference proteome</keyword>
<reference evidence="9" key="3">
    <citation type="submission" date="2020-01" db="EMBL/GenBank/DDBJ databases">
        <authorList>
            <person name="Korhonen P.K.K."/>
            <person name="Guangxu M.G."/>
            <person name="Wang T.W."/>
            <person name="Stroehlein A.J.S."/>
            <person name="Young N.D."/>
            <person name="Ang C.-S.A."/>
            <person name="Fernando D.W.F."/>
            <person name="Lu H.L."/>
            <person name="Taylor S.T."/>
            <person name="Ehtesham M.E.M."/>
            <person name="Najaraj S.H.N."/>
            <person name="Harsha G.H.G."/>
            <person name="Madugundu A.M."/>
            <person name="Renuse S.R."/>
            <person name="Holt D.H."/>
            <person name="Pandey A.P."/>
            <person name="Papenfuss A.P."/>
            <person name="Gasser R.B.G."/>
            <person name="Fischer K.F."/>
        </authorList>
    </citation>
    <scope>NUCLEOTIDE SEQUENCE</scope>
    <source>
        <strain evidence="9">SSS_KF_BRIS2020</strain>
    </source>
</reference>
<proteinExistence type="inferred from homology"/>
<dbReference type="InterPro" id="IPR002115">
    <property type="entry name" value="Tyr_Pase_low_mol_wt_mml"/>
</dbReference>
<dbReference type="InterPro" id="IPR023485">
    <property type="entry name" value="Ptyr_pPase"/>
</dbReference>
<dbReference type="Proteomes" id="UP000616769">
    <property type="component" value="Unassembled WGS sequence"/>
</dbReference>
<reference evidence="10 13" key="1">
    <citation type="journal article" date="2015" name="Parasit. Vectors">
        <title>Draft genome of the scabies mite.</title>
        <authorList>
            <person name="Rider S.D.Jr."/>
            <person name="Morgan M.S."/>
            <person name="Arlian L.G."/>
        </authorList>
    </citation>
    <scope>NUCLEOTIDE SEQUENCE [LARGE SCALE GENOMIC DNA]</scope>
    <source>
        <strain evidence="10">Arlian Lab</strain>
    </source>
</reference>
<comment type="subcellular location">
    <subcellularLocation>
        <location evidence="1 7">Cytoplasm</location>
    </subcellularLocation>
</comment>
<dbReference type="Proteomes" id="UP000070412">
    <property type="component" value="Unassembled WGS sequence"/>
</dbReference>
<evidence type="ECO:0000256" key="7">
    <source>
        <dbReference type="RuleBase" id="RU368115"/>
    </source>
</evidence>
<dbReference type="FunFam" id="3.40.50.2300:FF:000105">
    <property type="entry name" value="Low molecular weight phosphotyrosine protein"/>
    <property type="match status" value="1"/>
</dbReference>
<evidence type="ECO:0000313" key="11">
    <source>
        <dbReference type="EnsemblMetazoa" id="KAF7492593.1"/>
    </source>
</evidence>
<evidence type="ECO:0000256" key="1">
    <source>
        <dbReference type="ARBA" id="ARBA00004496"/>
    </source>
</evidence>
<feature type="active site" description="Nucleophile" evidence="6">
    <location>
        <position position="11"/>
    </location>
</feature>
<feature type="active site" description="Proton donor" evidence="6">
    <location>
        <position position="126"/>
    </location>
</feature>
<protein>
    <recommendedName>
        <fullName evidence="7">Low molecular weight phosphotyrosine protein phosphatase</fullName>
        <shortName evidence="7">LMW-PTP</shortName>
        <shortName evidence="7">LMW-PTPase</shortName>
        <ecNumber evidence="7">3.1.3.2</ecNumber>
        <ecNumber evidence="7">3.1.3.48</ecNumber>
    </recommendedName>
    <alternativeName>
        <fullName evidence="7">Low molecular weight cytosolic acid phosphatase</fullName>
    </alternativeName>
</protein>
<dbReference type="EC" id="3.1.3.2" evidence="7"/>
<evidence type="ECO:0000256" key="5">
    <source>
        <dbReference type="ARBA" id="ARBA00022912"/>
    </source>
</evidence>
<comment type="catalytic activity">
    <reaction evidence="7">
        <text>O-phospho-L-tyrosyl-[protein] + H2O = L-tyrosyl-[protein] + phosphate</text>
        <dbReference type="Rhea" id="RHEA:10684"/>
        <dbReference type="Rhea" id="RHEA-COMP:10136"/>
        <dbReference type="Rhea" id="RHEA-COMP:20101"/>
        <dbReference type="ChEBI" id="CHEBI:15377"/>
        <dbReference type="ChEBI" id="CHEBI:43474"/>
        <dbReference type="ChEBI" id="CHEBI:46858"/>
        <dbReference type="ChEBI" id="CHEBI:61978"/>
        <dbReference type="EC" id="3.1.3.48"/>
    </reaction>
</comment>
<feature type="domain" description="Phosphotyrosine protein phosphatase I" evidence="8">
    <location>
        <begin position="5"/>
        <end position="153"/>
    </location>
</feature>
<evidence type="ECO:0000313" key="10">
    <source>
        <dbReference type="EMBL" id="KPM03986.1"/>
    </source>
</evidence>
<dbReference type="AlphaFoldDB" id="A0A131ZYV3"/>
<evidence type="ECO:0000259" key="8">
    <source>
        <dbReference type="SMART" id="SM00226"/>
    </source>
</evidence>
<dbReference type="PANTHER" id="PTHR11717">
    <property type="entry name" value="LOW MOLECULAR WEIGHT PROTEIN TYROSINE PHOSPHATASE"/>
    <property type="match status" value="1"/>
</dbReference>
<reference evidence="11" key="4">
    <citation type="submission" date="2022-06" db="UniProtKB">
        <authorList>
            <consortium name="EnsemblMetazoa"/>
        </authorList>
    </citation>
    <scope>IDENTIFICATION</scope>
</reference>
<dbReference type="Pfam" id="PF01451">
    <property type="entry name" value="LMWPc"/>
    <property type="match status" value="1"/>
</dbReference>
<dbReference type="InterPro" id="IPR017867">
    <property type="entry name" value="Tyr_phospatase_low_mol_wt"/>
</dbReference>
<evidence type="ECO:0000256" key="3">
    <source>
        <dbReference type="ARBA" id="ARBA00022490"/>
    </source>
</evidence>
<evidence type="ECO:0000256" key="4">
    <source>
        <dbReference type="ARBA" id="ARBA00022801"/>
    </source>
</evidence>
<dbReference type="EC" id="3.1.3.48" evidence="7"/>
<comment type="function">
    <text evidence="7">Acts on tyrosine phosphorylated proteins, low-MW aryl phosphates and natural and synthetic acyl phosphates.</text>
</comment>
<feature type="active site" evidence="6">
    <location>
        <position position="17"/>
    </location>
</feature>
<sequence length="156" mass="17915">MSDKRGVLFVCLGNICRSPIAEAVFQKLLDQRGLNDRWFCDSAATADYHTGEMPDHRAIKVLQENGIETKHRARRIKKDDFQRFEFIFGMDTNNIDSMKRFAPKGTESKIQLLGDYHPDGAQIIEDPYYLGGIDGFYANYDQCKKCCEAFLDKMSK</sequence>
<evidence type="ECO:0000256" key="2">
    <source>
        <dbReference type="ARBA" id="ARBA00011063"/>
    </source>
</evidence>
<dbReference type="SMART" id="SM00226">
    <property type="entry name" value="LMWPc"/>
    <property type="match status" value="1"/>
</dbReference>
<accession>A0A131ZYV3</accession>
<keyword evidence="3 7" id="KW-0963">Cytoplasm</keyword>
<dbReference type="VEuPathDB" id="VectorBase:SSCA000238"/>
<dbReference type="GO" id="GO:0005737">
    <property type="term" value="C:cytoplasm"/>
    <property type="evidence" value="ECO:0007669"/>
    <property type="project" value="UniProtKB-SubCell"/>
</dbReference>
<dbReference type="PANTHER" id="PTHR11717:SF7">
    <property type="entry name" value="LOW MOLECULAR WEIGHT PHOSPHOTYROSINE PROTEIN PHOSPHATASE"/>
    <property type="match status" value="1"/>
</dbReference>
<dbReference type="EMBL" id="JXLN01006918">
    <property type="protein sequence ID" value="KPM03986.1"/>
    <property type="molecule type" value="Genomic_DNA"/>
</dbReference>
<dbReference type="SUPFAM" id="SSF52788">
    <property type="entry name" value="Phosphotyrosine protein phosphatases I"/>
    <property type="match status" value="1"/>
</dbReference>
<dbReference type="InterPro" id="IPR050438">
    <property type="entry name" value="LMW_PTPase"/>
</dbReference>
<dbReference type="InterPro" id="IPR036196">
    <property type="entry name" value="Ptyr_pPase_sf"/>
</dbReference>
<keyword evidence="5 7" id="KW-0904">Protein phosphatase</keyword>
<dbReference type="OMA" id="VCHGNIC"/>
<comment type="similarity">
    <text evidence="2 7">Belongs to the low molecular weight phosphotyrosine protein phosphatase family.</text>
</comment>
<dbReference type="EnsemblMetazoa" id="SSS_86s_mrna">
    <property type="protein sequence ID" value="KAF7492593.1"/>
    <property type="gene ID" value="SSS_86"/>
</dbReference>
<dbReference type="PRINTS" id="PR00720">
    <property type="entry name" value="MAMMALPTPASE"/>
</dbReference>
<dbReference type="CDD" id="cd16343">
    <property type="entry name" value="LMWPTP"/>
    <property type="match status" value="1"/>
</dbReference>
<organism evidence="10 13">
    <name type="scientific">Sarcoptes scabiei</name>
    <name type="common">Itch mite</name>
    <name type="synonym">Acarus scabiei</name>
    <dbReference type="NCBI Taxonomy" id="52283"/>
    <lineage>
        <taxon>Eukaryota</taxon>
        <taxon>Metazoa</taxon>
        <taxon>Ecdysozoa</taxon>
        <taxon>Arthropoda</taxon>
        <taxon>Chelicerata</taxon>
        <taxon>Arachnida</taxon>
        <taxon>Acari</taxon>
        <taxon>Acariformes</taxon>
        <taxon>Sarcoptiformes</taxon>
        <taxon>Astigmata</taxon>
        <taxon>Psoroptidia</taxon>
        <taxon>Sarcoptoidea</taxon>
        <taxon>Sarcoptidae</taxon>
        <taxon>Sarcoptinae</taxon>
        <taxon>Sarcoptes</taxon>
    </lineage>
</organism>
<evidence type="ECO:0000256" key="6">
    <source>
        <dbReference type="PIRSR" id="PIRSR617867-1"/>
    </source>
</evidence>
<evidence type="ECO:0000313" key="9">
    <source>
        <dbReference type="EMBL" id="KAF7492593.1"/>
    </source>
</evidence>
<dbReference type="Gene3D" id="3.40.50.2300">
    <property type="match status" value="1"/>
</dbReference>
<dbReference type="GO" id="GO:0004726">
    <property type="term" value="F:non-membrane spanning protein tyrosine phosphatase activity"/>
    <property type="evidence" value="ECO:0007669"/>
    <property type="project" value="InterPro"/>
</dbReference>
<keyword evidence="4 7" id="KW-0378">Hydrolase</keyword>
<dbReference type="EMBL" id="WVUK01000056">
    <property type="protein sequence ID" value="KAF7492593.1"/>
    <property type="molecule type" value="Genomic_DNA"/>
</dbReference>
<dbReference type="PRINTS" id="PR00719">
    <property type="entry name" value="LMWPTPASE"/>
</dbReference>
<evidence type="ECO:0000313" key="13">
    <source>
        <dbReference type="Proteomes" id="UP000616769"/>
    </source>
</evidence>
<name>A0A131ZYV3_SARSC</name>
<gene>
    <name evidence="9" type="primary">SSS_86g</name>
    <name evidence="10" type="ORF">QR98_0024250</name>
    <name evidence="9" type="ORF">SSS_86</name>
</gene>